<dbReference type="InterPro" id="IPR024261">
    <property type="entry name" value="RNA-bd_She2"/>
</dbReference>
<keyword evidence="6" id="KW-0509">mRNA transport</keyword>
<comment type="subcellular location">
    <subcellularLocation>
        <location evidence="2">Cytoplasm</location>
    </subcellularLocation>
    <subcellularLocation>
        <location evidence="1">Nucleus</location>
    </subcellularLocation>
</comment>
<gene>
    <name evidence="10" type="primary">TBLA0B09050</name>
    <name evidence="10" type="ORF">TBLA_0B09050</name>
</gene>
<dbReference type="RefSeq" id="XP_004179239.1">
    <property type="nucleotide sequence ID" value="XM_004179191.1"/>
</dbReference>
<keyword evidence="5" id="KW-0963">Cytoplasm</keyword>
<reference evidence="10 11" key="1">
    <citation type="journal article" date="2011" name="Proc. Natl. Acad. Sci. U.S.A.">
        <title>Evolutionary erosion of yeast sex chromosomes by mating-type switching accidents.</title>
        <authorList>
            <person name="Gordon J.L."/>
            <person name="Armisen D."/>
            <person name="Proux-Wera E."/>
            <person name="Oheigeartaigh S.S."/>
            <person name="Byrne K.P."/>
            <person name="Wolfe K.H."/>
        </authorList>
    </citation>
    <scope>NUCLEOTIDE SEQUENCE [LARGE SCALE GENOMIC DNA]</scope>
    <source>
        <strain evidence="11">ATCC 34711 / CBS 6284 / DSM 70876 / NBRC 10599 / NRRL Y-10934 / UCD 77-7</strain>
    </source>
</reference>
<dbReference type="GeneID" id="14494047"/>
<sequence>MILTEDILQAYEKSTLTFSKYLSSYVTVLNKYISVLGKASTLKNERSTLIKYVKKLRFFNDCIVRFDIREESANRNIQHLITIIGSFFIKYLEIIDLLNYFFTQSLQNEILTKTLNSKLLLPPSAIKSIEDSHNHFVKFAQWIIESINFDSSLLQLEVIQFNLRIAIEDKVDLADTDNIFLQEVIAVESEDEYVKLILQWTDILGEKVSTLNAQFHGASNQWQECVEPKKK</sequence>
<evidence type="ECO:0000256" key="3">
    <source>
        <dbReference type="ARBA" id="ARBA00005611"/>
    </source>
</evidence>
<dbReference type="Pfam" id="PF11435">
    <property type="entry name" value="She2p"/>
    <property type="match status" value="1"/>
</dbReference>
<dbReference type="KEGG" id="tbl:TBLA_0B09050"/>
<evidence type="ECO:0000256" key="1">
    <source>
        <dbReference type="ARBA" id="ARBA00004123"/>
    </source>
</evidence>
<dbReference type="EMBL" id="HE806317">
    <property type="protein sequence ID" value="CCH59720.1"/>
    <property type="molecule type" value="Genomic_DNA"/>
</dbReference>
<organism evidence="10 11">
    <name type="scientific">Henningerozyma blattae (strain ATCC 34711 / CBS 6284 / DSM 70876 / NBRC 10599 / NRRL Y-10934 / UCD 77-7)</name>
    <name type="common">Yeast</name>
    <name type="synonym">Tetrapisispora blattae</name>
    <dbReference type="NCBI Taxonomy" id="1071380"/>
    <lineage>
        <taxon>Eukaryota</taxon>
        <taxon>Fungi</taxon>
        <taxon>Dikarya</taxon>
        <taxon>Ascomycota</taxon>
        <taxon>Saccharomycotina</taxon>
        <taxon>Saccharomycetes</taxon>
        <taxon>Saccharomycetales</taxon>
        <taxon>Saccharomycetaceae</taxon>
        <taxon>Henningerozyma</taxon>
    </lineage>
</organism>
<dbReference type="STRING" id="1071380.I2H018"/>
<dbReference type="InParanoid" id="I2H018"/>
<dbReference type="HOGENOM" id="CLU_1129832_0_0_1"/>
<dbReference type="Proteomes" id="UP000002866">
    <property type="component" value="Chromosome 2"/>
</dbReference>
<evidence type="ECO:0000256" key="5">
    <source>
        <dbReference type="ARBA" id="ARBA00022490"/>
    </source>
</evidence>
<dbReference type="FunCoup" id="I2H018">
    <property type="interactions" value="124"/>
</dbReference>
<dbReference type="GO" id="GO:0051028">
    <property type="term" value="P:mRNA transport"/>
    <property type="evidence" value="ECO:0007669"/>
    <property type="project" value="UniProtKB-KW"/>
</dbReference>
<dbReference type="GO" id="GO:0003723">
    <property type="term" value="F:RNA binding"/>
    <property type="evidence" value="ECO:0007669"/>
    <property type="project" value="UniProtKB-KW"/>
</dbReference>
<name>I2H018_HENB6</name>
<evidence type="ECO:0000256" key="7">
    <source>
        <dbReference type="ARBA" id="ARBA00022884"/>
    </source>
</evidence>
<keyword evidence="8" id="KW-0539">Nucleus</keyword>
<keyword evidence="7" id="KW-0694">RNA-binding</keyword>
<dbReference type="GO" id="GO:0005634">
    <property type="term" value="C:nucleus"/>
    <property type="evidence" value="ECO:0007669"/>
    <property type="project" value="UniProtKB-SubCell"/>
</dbReference>
<accession>I2H018</accession>
<dbReference type="AlphaFoldDB" id="I2H018"/>
<proteinExistence type="inferred from homology"/>
<evidence type="ECO:0000256" key="4">
    <source>
        <dbReference type="ARBA" id="ARBA00022448"/>
    </source>
</evidence>
<evidence type="ECO:0000313" key="10">
    <source>
        <dbReference type="EMBL" id="CCH59720.1"/>
    </source>
</evidence>
<evidence type="ECO:0000256" key="2">
    <source>
        <dbReference type="ARBA" id="ARBA00004496"/>
    </source>
</evidence>
<evidence type="ECO:0000256" key="6">
    <source>
        <dbReference type="ARBA" id="ARBA00022816"/>
    </source>
</evidence>
<keyword evidence="4" id="KW-0813">Transport</keyword>
<protein>
    <recommendedName>
        <fullName evidence="9">RNA binding protein She2 domain-containing protein</fullName>
    </recommendedName>
</protein>
<evidence type="ECO:0000256" key="8">
    <source>
        <dbReference type="ARBA" id="ARBA00023242"/>
    </source>
</evidence>
<dbReference type="Gene3D" id="1.20.200.20">
    <property type="entry name" value="She2 domain"/>
    <property type="match status" value="1"/>
</dbReference>
<dbReference type="OrthoDB" id="4041888at2759"/>
<dbReference type="OMA" id="HFVKFTQ"/>
<evidence type="ECO:0000259" key="9">
    <source>
        <dbReference type="Pfam" id="PF11435"/>
    </source>
</evidence>
<feature type="domain" description="RNA binding protein She2" evidence="9">
    <location>
        <begin position="13"/>
        <end position="208"/>
    </location>
</feature>
<dbReference type="InterPro" id="IPR036827">
    <property type="entry name" value="She2_dom_sf"/>
</dbReference>
<keyword evidence="11" id="KW-1185">Reference proteome</keyword>
<dbReference type="SUPFAM" id="SSF116942">
    <property type="entry name" value="RNA-binding protein She2p"/>
    <property type="match status" value="1"/>
</dbReference>
<evidence type="ECO:0000313" key="11">
    <source>
        <dbReference type="Proteomes" id="UP000002866"/>
    </source>
</evidence>
<dbReference type="GO" id="GO:0005737">
    <property type="term" value="C:cytoplasm"/>
    <property type="evidence" value="ECO:0007669"/>
    <property type="project" value="UniProtKB-SubCell"/>
</dbReference>
<comment type="similarity">
    <text evidence="3">Belongs to the SHE2 family.</text>
</comment>
<dbReference type="eggNOG" id="ENOG502RXWH">
    <property type="taxonomic scope" value="Eukaryota"/>
</dbReference>